<keyword evidence="5 7" id="KW-0505">Motor protein</keyword>
<proteinExistence type="inferred from homology"/>
<evidence type="ECO:0000256" key="1">
    <source>
        <dbReference type="ARBA" id="ARBA00004245"/>
    </source>
</evidence>
<evidence type="ECO:0000256" key="2">
    <source>
        <dbReference type="ARBA" id="ARBA00022741"/>
    </source>
</evidence>
<dbReference type="GO" id="GO:0008017">
    <property type="term" value="F:microtubule binding"/>
    <property type="evidence" value="ECO:0007669"/>
    <property type="project" value="InterPro"/>
</dbReference>
<dbReference type="PANTHER" id="PTHR47968:SF75">
    <property type="entry name" value="CENTROMERE-ASSOCIATED PROTEIN E"/>
    <property type="match status" value="1"/>
</dbReference>
<reference evidence="9" key="2">
    <citation type="submission" date="2014-07" db="EMBL/GenBank/DDBJ databases">
        <authorList>
            <person name="Hull J."/>
        </authorList>
    </citation>
    <scope>NUCLEOTIDE SEQUENCE</scope>
</reference>
<comment type="similarity">
    <text evidence="7">Belongs to the TRAFAC class myosin-kinesin ATPase superfamily. Kinesin family.</text>
</comment>
<dbReference type="SUPFAM" id="SSF52540">
    <property type="entry name" value="P-loop containing nucleoside triphosphate hydrolases"/>
    <property type="match status" value="1"/>
</dbReference>
<dbReference type="GO" id="GO:0005524">
    <property type="term" value="F:ATP binding"/>
    <property type="evidence" value="ECO:0007669"/>
    <property type="project" value="UniProtKB-UniRule"/>
</dbReference>
<dbReference type="GO" id="GO:0015630">
    <property type="term" value="C:microtubule cytoskeleton"/>
    <property type="evidence" value="ECO:0007669"/>
    <property type="project" value="UniProtKB-ARBA"/>
</dbReference>
<keyword evidence="3 7" id="KW-0067">ATP-binding</keyword>
<keyword evidence="6" id="KW-0963">Cytoplasm</keyword>
<keyword evidence="6" id="KW-0206">Cytoskeleton</keyword>
<dbReference type="InterPro" id="IPR001752">
    <property type="entry name" value="Kinesin_motor_dom"/>
</dbReference>
<comment type="subcellular location">
    <subcellularLocation>
        <location evidence="1">Cytoplasm</location>
        <location evidence="1">Cytoskeleton</location>
    </subcellularLocation>
</comment>
<accession>A0A0A9WPY4</accession>
<keyword evidence="4" id="KW-0175">Coiled coil</keyword>
<evidence type="ECO:0000256" key="7">
    <source>
        <dbReference type="PROSITE-ProRule" id="PRU00283"/>
    </source>
</evidence>
<dbReference type="SMART" id="SM00129">
    <property type="entry name" value="KISc"/>
    <property type="match status" value="1"/>
</dbReference>
<keyword evidence="2 7" id="KW-0547">Nucleotide-binding</keyword>
<gene>
    <name evidence="9" type="primary">KIF20B_1</name>
    <name evidence="9" type="ORF">CM83_44455</name>
</gene>
<evidence type="ECO:0000256" key="3">
    <source>
        <dbReference type="ARBA" id="ARBA00022840"/>
    </source>
</evidence>
<name>A0A0A9WPY4_LYGHE</name>
<evidence type="ECO:0000259" key="8">
    <source>
        <dbReference type="PROSITE" id="PS50067"/>
    </source>
</evidence>
<dbReference type="InterPro" id="IPR027640">
    <property type="entry name" value="Kinesin-like_fam"/>
</dbReference>
<evidence type="ECO:0000256" key="6">
    <source>
        <dbReference type="ARBA" id="ARBA00023212"/>
    </source>
</evidence>
<feature type="non-terminal residue" evidence="9">
    <location>
        <position position="211"/>
    </location>
</feature>
<dbReference type="GO" id="GO:0003777">
    <property type="term" value="F:microtubule motor activity"/>
    <property type="evidence" value="ECO:0007669"/>
    <property type="project" value="InterPro"/>
</dbReference>
<feature type="domain" description="Kinesin motor" evidence="8">
    <location>
        <begin position="7"/>
        <end position="211"/>
    </location>
</feature>
<dbReference type="Gene3D" id="3.40.850.10">
    <property type="entry name" value="Kinesin motor domain"/>
    <property type="match status" value="1"/>
</dbReference>
<dbReference type="GO" id="GO:0007018">
    <property type="term" value="P:microtubule-based movement"/>
    <property type="evidence" value="ECO:0007669"/>
    <property type="project" value="InterPro"/>
</dbReference>
<evidence type="ECO:0000256" key="5">
    <source>
        <dbReference type="ARBA" id="ARBA00023175"/>
    </source>
</evidence>
<reference evidence="9" key="1">
    <citation type="journal article" date="2014" name="PLoS ONE">
        <title>Transcriptome-Based Identification of ABC Transporters in the Western Tarnished Plant Bug Lygus hesperus.</title>
        <authorList>
            <person name="Hull J.J."/>
            <person name="Chaney K."/>
            <person name="Geib S.M."/>
            <person name="Fabrick J.A."/>
            <person name="Brent C.S."/>
            <person name="Walsh D."/>
            <person name="Lavine L.C."/>
        </authorList>
    </citation>
    <scope>NUCLEOTIDE SEQUENCE</scope>
</reference>
<sequence>MASATSKYNVFLRIKPLDVQNVDDRLNADILTAIDSSSITLSHINKKNEIIKCQYNFEKVFKPSASQSELFDDVLSPKIHDFFQGKDSLVFSYGTSNSGKSFTMQGTRDQPGIIPRVLHAIYHSIQGHIDTELYLKPYKSCQAQVVNEQYKNALLAEKSAILGSLHSSVTESHDTSLSGTTSEQVTMHLEDSTSIPCYLRDEELCSLWISF</sequence>
<organism evidence="9">
    <name type="scientific">Lygus hesperus</name>
    <name type="common">Western plant bug</name>
    <dbReference type="NCBI Taxonomy" id="30085"/>
    <lineage>
        <taxon>Eukaryota</taxon>
        <taxon>Metazoa</taxon>
        <taxon>Ecdysozoa</taxon>
        <taxon>Arthropoda</taxon>
        <taxon>Hexapoda</taxon>
        <taxon>Insecta</taxon>
        <taxon>Pterygota</taxon>
        <taxon>Neoptera</taxon>
        <taxon>Paraneoptera</taxon>
        <taxon>Hemiptera</taxon>
        <taxon>Heteroptera</taxon>
        <taxon>Panheteroptera</taxon>
        <taxon>Cimicomorpha</taxon>
        <taxon>Miridae</taxon>
        <taxon>Mirini</taxon>
        <taxon>Lygus</taxon>
    </lineage>
</organism>
<dbReference type="Pfam" id="PF00225">
    <property type="entry name" value="Kinesin"/>
    <property type="match status" value="1"/>
</dbReference>
<dbReference type="PANTHER" id="PTHR47968">
    <property type="entry name" value="CENTROMERE PROTEIN E"/>
    <property type="match status" value="1"/>
</dbReference>
<evidence type="ECO:0000256" key="4">
    <source>
        <dbReference type="ARBA" id="ARBA00023054"/>
    </source>
</evidence>
<dbReference type="AlphaFoldDB" id="A0A0A9WPY4"/>
<protein>
    <submittedName>
        <fullName evidence="9">Kinesin-like protein KIF20B</fullName>
    </submittedName>
</protein>
<dbReference type="InterPro" id="IPR036961">
    <property type="entry name" value="Kinesin_motor_dom_sf"/>
</dbReference>
<evidence type="ECO:0000313" key="9">
    <source>
        <dbReference type="EMBL" id="JAG06915.1"/>
    </source>
</evidence>
<dbReference type="InterPro" id="IPR027417">
    <property type="entry name" value="P-loop_NTPase"/>
</dbReference>
<dbReference type="EMBL" id="GBHO01036689">
    <property type="protein sequence ID" value="JAG06915.1"/>
    <property type="molecule type" value="Transcribed_RNA"/>
</dbReference>
<dbReference type="PROSITE" id="PS50067">
    <property type="entry name" value="KINESIN_MOTOR_2"/>
    <property type="match status" value="1"/>
</dbReference>
<feature type="binding site" evidence="7">
    <location>
        <begin position="94"/>
        <end position="101"/>
    </location>
    <ligand>
        <name>ATP</name>
        <dbReference type="ChEBI" id="CHEBI:30616"/>
    </ligand>
</feature>